<dbReference type="GO" id="GO:0043546">
    <property type="term" value="F:molybdopterin cofactor binding"/>
    <property type="evidence" value="ECO:0000318"/>
    <property type="project" value="GO_Central"/>
</dbReference>
<organism evidence="3 4">
    <name type="scientific">Branchiostoma floridae</name>
    <name type="common">Florida lancelet</name>
    <name type="synonym">Amphioxus</name>
    <dbReference type="NCBI Taxonomy" id="7739"/>
    <lineage>
        <taxon>Eukaryota</taxon>
        <taxon>Metazoa</taxon>
        <taxon>Chordata</taxon>
        <taxon>Cephalochordata</taxon>
        <taxon>Leptocardii</taxon>
        <taxon>Amphioxiformes</taxon>
        <taxon>Branchiostomatidae</taxon>
        <taxon>Branchiostoma</taxon>
    </lineage>
</organism>
<dbReference type="SUPFAM" id="SSF141673">
    <property type="entry name" value="MOSC N-terminal domain-like"/>
    <property type="match status" value="1"/>
</dbReference>
<feature type="domain" description="MOSC" evidence="2">
    <location>
        <begin position="152"/>
        <end position="331"/>
    </location>
</feature>
<dbReference type="AlphaFoldDB" id="A0A9J7KCN3"/>
<dbReference type="KEGG" id="bfo:118408736"/>
<dbReference type="RefSeq" id="XP_035665511.1">
    <property type="nucleotide sequence ID" value="XM_035809618.1"/>
</dbReference>
<dbReference type="InterPro" id="IPR005302">
    <property type="entry name" value="MoCF_Sase_C"/>
</dbReference>
<evidence type="ECO:0000256" key="1">
    <source>
        <dbReference type="SAM" id="SignalP"/>
    </source>
</evidence>
<gene>
    <name evidence="4" type="primary">LOC118408736</name>
</gene>
<evidence type="ECO:0000313" key="4">
    <source>
        <dbReference type="RefSeq" id="XP_035665511.1"/>
    </source>
</evidence>
<dbReference type="Proteomes" id="UP000001554">
    <property type="component" value="Chromosome 1"/>
</dbReference>
<sequence>MSGLLLLLHLKLSALQKLQETANDILRKWWPNSPGFAASKRMESYEEVGRVSEIFIYPVKSCRGLAVEAAEVTPTGLKYQALMDRHWLVVNEKDHFLTARQEPSLVLVTSSLAEDGSLCLDAPGKDTLRLPVNLEQGRLVHTKVFAVAGEGVDCGDEAAEWFSSYLNRPGTRLLFSASNCKKRDLKEWKMFAEFAETGDEVAFPDYAAFMMLSEASLDNLNAKLDLPVTIRNFRPNIVVTGCSPHAEDSWKSIRVGKAEFRRMKQCDRCVFTTIDPETGVKGEKEPLETLRLYRQAEGAMRKKVGTSPMFGSHLAADREGTIRVGDTVYAVVD</sequence>
<reference evidence="3" key="1">
    <citation type="journal article" date="2020" name="Nat. Ecol. Evol.">
        <title>Deeply conserved synteny resolves early events in vertebrate evolution.</title>
        <authorList>
            <person name="Simakov O."/>
            <person name="Marletaz F."/>
            <person name="Yue J.X."/>
            <person name="O'Connell B."/>
            <person name="Jenkins J."/>
            <person name="Brandt A."/>
            <person name="Calef R."/>
            <person name="Tung C.H."/>
            <person name="Huang T.K."/>
            <person name="Schmutz J."/>
            <person name="Satoh N."/>
            <person name="Yu J.K."/>
            <person name="Putnam N.H."/>
            <person name="Green R.E."/>
            <person name="Rokhsar D.S."/>
        </authorList>
    </citation>
    <scope>NUCLEOTIDE SEQUENCE [LARGE SCALE GENOMIC DNA]</scope>
    <source>
        <strain evidence="3">S238N-H82</strain>
    </source>
</reference>
<reference evidence="4" key="2">
    <citation type="submission" date="2025-08" db="UniProtKB">
        <authorList>
            <consortium name="RefSeq"/>
        </authorList>
    </citation>
    <scope>IDENTIFICATION</scope>
    <source>
        <strain evidence="4">S238N-H82</strain>
        <tissue evidence="4">Testes</tissue>
    </source>
</reference>
<dbReference type="Pfam" id="PF03476">
    <property type="entry name" value="MOSC_N"/>
    <property type="match status" value="1"/>
</dbReference>
<dbReference type="PANTHER" id="PTHR14237">
    <property type="entry name" value="MOLYBDOPTERIN COFACTOR SULFURASE MOSC"/>
    <property type="match status" value="1"/>
</dbReference>
<dbReference type="OMA" id="AHDRSFM"/>
<dbReference type="InterPro" id="IPR011037">
    <property type="entry name" value="Pyrv_Knase-like_insert_dom_sf"/>
</dbReference>
<accession>A0A9J7KCN3</accession>
<dbReference type="PANTHER" id="PTHR14237:SF19">
    <property type="entry name" value="MITOCHONDRIAL AMIDOXIME REDUCING COMPONENT 1"/>
    <property type="match status" value="1"/>
</dbReference>
<protein>
    <submittedName>
        <fullName evidence="4">Mitochondrial amidoxime reducing component 2-like isoform X1</fullName>
    </submittedName>
</protein>
<evidence type="ECO:0000259" key="2">
    <source>
        <dbReference type="PROSITE" id="PS51340"/>
    </source>
</evidence>
<evidence type="ECO:0000313" key="3">
    <source>
        <dbReference type="Proteomes" id="UP000001554"/>
    </source>
</evidence>
<keyword evidence="1" id="KW-0732">Signal</keyword>
<dbReference type="SUPFAM" id="SSF50800">
    <property type="entry name" value="PK beta-barrel domain-like"/>
    <property type="match status" value="1"/>
</dbReference>
<dbReference type="GeneID" id="118408736"/>
<dbReference type="GO" id="GO:0030170">
    <property type="term" value="F:pyridoxal phosphate binding"/>
    <property type="evidence" value="ECO:0007669"/>
    <property type="project" value="InterPro"/>
</dbReference>
<feature type="signal peptide" evidence="1">
    <location>
        <begin position="1"/>
        <end position="15"/>
    </location>
</feature>
<feature type="chain" id="PRO_5039902234" evidence="1">
    <location>
        <begin position="16"/>
        <end position="333"/>
    </location>
</feature>
<dbReference type="GO" id="GO:0008940">
    <property type="term" value="F:nitrate reductase activity"/>
    <property type="evidence" value="ECO:0000318"/>
    <property type="project" value="GO_Central"/>
</dbReference>
<keyword evidence="3" id="KW-1185">Reference proteome</keyword>
<proteinExistence type="predicted"/>
<dbReference type="InterPro" id="IPR005303">
    <property type="entry name" value="MOCOS_middle"/>
</dbReference>
<dbReference type="GO" id="GO:0042126">
    <property type="term" value="P:nitrate metabolic process"/>
    <property type="evidence" value="ECO:0000318"/>
    <property type="project" value="GO_Central"/>
</dbReference>
<dbReference type="Pfam" id="PF03473">
    <property type="entry name" value="MOSC"/>
    <property type="match status" value="1"/>
</dbReference>
<dbReference type="PROSITE" id="PS51340">
    <property type="entry name" value="MOSC"/>
    <property type="match status" value="1"/>
</dbReference>
<dbReference type="OrthoDB" id="17255at2759"/>
<name>A0A9J7KCN3_BRAFL</name>
<dbReference type="GO" id="GO:0030151">
    <property type="term" value="F:molybdenum ion binding"/>
    <property type="evidence" value="ECO:0000318"/>
    <property type="project" value="GO_Central"/>
</dbReference>